<accession>A0A286GQ38</accession>
<sequence>MTDEQLPSARTDAANEPEPLPADLYTPMTKEEWESNMAIYEKVLGYVLGDDQKEEG</sequence>
<feature type="region of interest" description="Disordered" evidence="1">
    <location>
        <begin position="1"/>
        <end position="24"/>
    </location>
</feature>
<dbReference type="AlphaFoldDB" id="A0A286GQ38"/>
<dbReference type="EMBL" id="OCNH01000007">
    <property type="protein sequence ID" value="SOD97633.1"/>
    <property type="molecule type" value="Genomic_DNA"/>
</dbReference>
<name>A0A286GQ38_9BACT</name>
<proteinExistence type="predicted"/>
<dbReference type="Proteomes" id="UP000219452">
    <property type="component" value="Unassembled WGS sequence"/>
</dbReference>
<dbReference type="RefSeq" id="WP_179830320.1">
    <property type="nucleotide sequence ID" value="NZ_OCNH01000007.1"/>
</dbReference>
<evidence type="ECO:0000256" key="1">
    <source>
        <dbReference type="SAM" id="MobiDB-lite"/>
    </source>
</evidence>
<reference evidence="3" key="1">
    <citation type="submission" date="2017-09" db="EMBL/GenBank/DDBJ databases">
        <authorList>
            <person name="Varghese N."/>
            <person name="Submissions S."/>
        </authorList>
    </citation>
    <scope>NUCLEOTIDE SEQUENCE [LARGE SCALE GENOMIC DNA]</scope>
    <source>
        <strain evidence="3">DSM 29961</strain>
    </source>
</reference>
<evidence type="ECO:0000313" key="2">
    <source>
        <dbReference type="EMBL" id="SOD97633.1"/>
    </source>
</evidence>
<organism evidence="2 3">
    <name type="scientific">Spirosoma fluviale</name>
    <dbReference type="NCBI Taxonomy" id="1597977"/>
    <lineage>
        <taxon>Bacteria</taxon>
        <taxon>Pseudomonadati</taxon>
        <taxon>Bacteroidota</taxon>
        <taxon>Cytophagia</taxon>
        <taxon>Cytophagales</taxon>
        <taxon>Cytophagaceae</taxon>
        <taxon>Spirosoma</taxon>
    </lineage>
</organism>
<evidence type="ECO:0000313" key="3">
    <source>
        <dbReference type="Proteomes" id="UP000219452"/>
    </source>
</evidence>
<protein>
    <submittedName>
        <fullName evidence="2">Uncharacterized protein</fullName>
    </submittedName>
</protein>
<keyword evidence="3" id="KW-1185">Reference proteome</keyword>
<gene>
    <name evidence="2" type="ORF">SAMN06269250_5865</name>
</gene>